<dbReference type="InterPro" id="IPR019516">
    <property type="entry name" value="Glomulin/ALF4"/>
</dbReference>
<sequence>MFLQVIIKNMGWNLVGPVVRCLLWKEREDDDKRKVYFLILDLLVKDYPCGVYSTKSDSVMVVQKSIRQGIAQPLHWEVGLDIAKCCKALIEFTKPFVEEVIDNKENSLENEKLKDELLKFFKMEGPRKEEIMYIKRLLTEIQGADSSTGQYSDSGWMGKEWGLGGNAYIGLNEGITGLEKSEKQIARKKRTWNYLEFEEEEDKQLADSMASLAYLIFVQGICIDQLPMVLSPLYLLQLNMGHIEVFLQRGKRV</sequence>
<comment type="caution">
    <text evidence="1">The sequence shown here is derived from an EMBL/GenBank/DDBJ whole genome shotgun (WGS) entry which is preliminary data.</text>
</comment>
<evidence type="ECO:0000313" key="2">
    <source>
        <dbReference type="Proteomes" id="UP001266305"/>
    </source>
</evidence>
<evidence type="ECO:0000313" key="1">
    <source>
        <dbReference type="EMBL" id="KAK2107019.1"/>
    </source>
</evidence>
<name>A0ABQ9VDN5_SAGOE</name>
<protein>
    <submittedName>
        <fullName evidence="1">Uncharacterized protein</fullName>
    </submittedName>
</protein>
<dbReference type="Proteomes" id="UP001266305">
    <property type="component" value="Unassembled WGS sequence"/>
</dbReference>
<proteinExistence type="predicted"/>
<reference evidence="1 2" key="1">
    <citation type="submission" date="2023-05" db="EMBL/GenBank/DDBJ databases">
        <title>B98-5 Cell Line De Novo Hybrid Assembly: An Optical Mapping Approach.</title>
        <authorList>
            <person name="Kananen K."/>
            <person name="Auerbach J.A."/>
            <person name="Kautto E."/>
            <person name="Blachly J.S."/>
        </authorList>
    </citation>
    <scope>NUCLEOTIDE SEQUENCE [LARGE SCALE GENOMIC DNA]</scope>
    <source>
        <strain evidence="1">B95-8</strain>
        <tissue evidence="1">Cell line</tissue>
    </source>
</reference>
<dbReference type="PANTHER" id="PTHR15430">
    <property type="entry name" value="GLOMULIN"/>
    <property type="match status" value="1"/>
</dbReference>
<gene>
    <name evidence="1" type="ORF">P7K49_016533</name>
</gene>
<accession>A0ABQ9VDN5</accession>
<dbReference type="EMBL" id="JASSZA010000007">
    <property type="protein sequence ID" value="KAK2107019.1"/>
    <property type="molecule type" value="Genomic_DNA"/>
</dbReference>
<organism evidence="1 2">
    <name type="scientific">Saguinus oedipus</name>
    <name type="common">Cotton-top tamarin</name>
    <name type="synonym">Oedipomidas oedipus</name>
    <dbReference type="NCBI Taxonomy" id="9490"/>
    <lineage>
        <taxon>Eukaryota</taxon>
        <taxon>Metazoa</taxon>
        <taxon>Chordata</taxon>
        <taxon>Craniata</taxon>
        <taxon>Vertebrata</taxon>
        <taxon>Euteleostomi</taxon>
        <taxon>Mammalia</taxon>
        <taxon>Eutheria</taxon>
        <taxon>Euarchontoglires</taxon>
        <taxon>Primates</taxon>
        <taxon>Haplorrhini</taxon>
        <taxon>Platyrrhini</taxon>
        <taxon>Cebidae</taxon>
        <taxon>Callitrichinae</taxon>
        <taxon>Saguinus</taxon>
    </lineage>
</organism>
<keyword evidence="2" id="KW-1185">Reference proteome</keyword>
<dbReference type="PANTHER" id="PTHR15430:SF1">
    <property type="entry name" value="GLOMULIN"/>
    <property type="match status" value="1"/>
</dbReference>